<dbReference type="PROSITE" id="PS51257">
    <property type="entry name" value="PROKAR_LIPOPROTEIN"/>
    <property type="match status" value="1"/>
</dbReference>
<accession>A0A7J6WTU8</accession>
<name>A0A7J6WTU8_THATH</name>
<dbReference type="OrthoDB" id="1939383at2759"/>
<protein>
    <submittedName>
        <fullName evidence="1">Uncharacterized protein</fullName>
    </submittedName>
</protein>
<gene>
    <name evidence="1" type="ORF">FRX31_009577</name>
</gene>
<dbReference type="AlphaFoldDB" id="A0A7J6WTU8"/>
<sequence length="70" mass="8107">MILTRGKYGWPKDMVSRKILPPIATLMQGCPKKKRRRGKLEGILVQIRRCRGVGHNKSTVLKWYQILTTT</sequence>
<reference evidence="1 2" key="1">
    <citation type="submission" date="2020-06" db="EMBL/GenBank/DDBJ databases">
        <title>Transcriptomic and genomic resources for Thalictrum thalictroides and T. hernandezii: Facilitating candidate gene discovery in an emerging model plant lineage.</title>
        <authorList>
            <person name="Arias T."/>
            <person name="Riano-Pachon D.M."/>
            <person name="Di Stilio V.S."/>
        </authorList>
    </citation>
    <scope>NUCLEOTIDE SEQUENCE [LARGE SCALE GENOMIC DNA]</scope>
    <source>
        <strain evidence="2">cv. WT478/WT964</strain>
        <tissue evidence="1">Leaves</tissue>
    </source>
</reference>
<dbReference type="EMBL" id="JABWDY010010217">
    <property type="protein sequence ID" value="KAF5200836.1"/>
    <property type="molecule type" value="Genomic_DNA"/>
</dbReference>
<comment type="caution">
    <text evidence="1">The sequence shown here is derived from an EMBL/GenBank/DDBJ whole genome shotgun (WGS) entry which is preliminary data.</text>
</comment>
<keyword evidence="2" id="KW-1185">Reference proteome</keyword>
<evidence type="ECO:0000313" key="2">
    <source>
        <dbReference type="Proteomes" id="UP000554482"/>
    </source>
</evidence>
<proteinExistence type="predicted"/>
<evidence type="ECO:0000313" key="1">
    <source>
        <dbReference type="EMBL" id="KAF5200836.1"/>
    </source>
</evidence>
<organism evidence="1 2">
    <name type="scientific">Thalictrum thalictroides</name>
    <name type="common">Rue-anemone</name>
    <name type="synonym">Anemone thalictroides</name>
    <dbReference type="NCBI Taxonomy" id="46969"/>
    <lineage>
        <taxon>Eukaryota</taxon>
        <taxon>Viridiplantae</taxon>
        <taxon>Streptophyta</taxon>
        <taxon>Embryophyta</taxon>
        <taxon>Tracheophyta</taxon>
        <taxon>Spermatophyta</taxon>
        <taxon>Magnoliopsida</taxon>
        <taxon>Ranunculales</taxon>
        <taxon>Ranunculaceae</taxon>
        <taxon>Thalictroideae</taxon>
        <taxon>Thalictrum</taxon>
    </lineage>
</organism>
<dbReference type="Proteomes" id="UP000554482">
    <property type="component" value="Unassembled WGS sequence"/>
</dbReference>